<proteinExistence type="predicted"/>
<reference evidence="1 2" key="1">
    <citation type="submission" date="2017-12" db="EMBL/GenBank/DDBJ databases">
        <title>Comparative genomics of Botrytis spp.</title>
        <authorList>
            <person name="Valero-Jimenez C.A."/>
            <person name="Tapia P."/>
            <person name="Veloso J."/>
            <person name="Silva-Moreno E."/>
            <person name="Staats M."/>
            <person name="Valdes J.H."/>
            <person name="Van Kan J.A.L."/>
        </authorList>
    </citation>
    <scope>NUCLEOTIDE SEQUENCE [LARGE SCALE GENOMIC DNA]</scope>
    <source>
        <strain evidence="1 2">MUCL3349</strain>
    </source>
</reference>
<organism evidence="1 2">
    <name type="scientific">Botrytis porri</name>
    <dbReference type="NCBI Taxonomy" id="87229"/>
    <lineage>
        <taxon>Eukaryota</taxon>
        <taxon>Fungi</taxon>
        <taxon>Dikarya</taxon>
        <taxon>Ascomycota</taxon>
        <taxon>Pezizomycotina</taxon>
        <taxon>Leotiomycetes</taxon>
        <taxon>Helotiales</taxon>
        <taxon>Sclerotiniaceae</taxon>
        <taxon>Botrytis</taxon>
    </lineage>
</organism>
<dbReference type="Proteomes" id="UP000297280">
    <property type="component" value="Unassembled WGS sequence"/>
</dbReference>
<protein>
    <submittedName>
        <fullName evidence="1">Uncharacterized protein</fullName>
    </submittedName>
</protein>
<sequence length="112" mass="12646">MAQSARNMEFSLRQLPFLARGSQKWATGQHMNIFAAVTGTQYSVIKPISTRIAHNILLLTPKMRDKRSRIVTLVAKTWDPWNILLMDSSAILVHCSVLELFVCVFSAWELAG</sequence>
<evidence type="ECO:0000313" key="1">
    <source>
        <dbReference type="EMBL" id="TGO85924.1"/>
    </source>
</evidence>
<keyword evidence="2" id="KW-1185">Reference proteome</keyword>
<accession>A0A4Z1KQ51</accession>
<dbReference type="EMBL" id="PQXO01000350">
    <property type="protein sequence ID" value="TGO85924.1"/>
    <property type="molecule type" value="Genomic_DNA"/>
</dbReference>
<evidence type="ECO:0000313" key="2">
    <source>
        <dbReference type="Proteomes" id="UP000297280"/>
    </source>
</evidence>
<gene>
    <name evidence="1" type="ORF">BPOR_0351g00070</name>
</gene>
<comment type="caution">
    <text evidence="1">The sequence shown here is derived from an EMBL/GenBank/DDBJ whole genome shotgun (WGS) entry which is preliminary data.</text>
</comment>
<name>A0A4Z1KQ51_9HELO</name>
<dbReference type="AlphaFoldDB" id="A0A4Z1KQ51"/>